<reference evidence="2 3" key="1">
    <citation type="journal article" date="2015" name="Int J Genomics">
        <title>Comparative Genomics Revealed Genetic Diversity and Species/Strain-Level Differences in Carbohydrate Metabolism of Three Probiotic Bifidobacterial Species.</title>
        <authorList>
            <person name="Odamaki T."/>
            <person name="Horigome A."/>
            <person name="Sugahara H."/>
            <person name="Hashikura N."/>
            <person name="Minami J."/>
            <person name="Xiao J.Z."/>
            <person name="Abe F."/>
        </authorList>
    </citation>
    <scope>NUCLEOTIDE SEQUENCE [LARGE SCALE GENOMIC DNA]</scope>
    <source>
        <strain evidence="2 3">MCC 1128</strain>
    </source>
</reference>
<dbReference type="InterPro" id="IPR011055">
    <property type="entry name" value="Dup_hybrid_motif"/>
</dbReference>
<dbReference type="GO" id="GO:0004222">
    <property type="term" value="F:metalloendopeptidase activity"/>
    <property type="evidence" value="ECO:0007669"/>
    <property type="project" value="TreeGrafter"/>
</dbReference>
<dbReference type="Gene3D" id="2.70.70.10">
    <property type="entry name" value="Glucose Permease (Domain IIA)"/>
    <property type="match status" value="1"/>
</dbReference>
<dbReference type="PANTHER" id="PTHR21666:SF270">
    <property type="entry name" value="MUREIN HYDROLASE ACTIVATOR ENVC"/>
    <property type="match status" value="1"/>
</dbReference>
<dbReference type="InterPro" id="IPR016047">
    <property type="entry name" value="M23ase_b-sheet_dom"/>
</dbReference>
<evidence type="ECO:0000259" key="1">
    <source>
        <dbReference type="Pfam" id="PF01551"/>
    </source>
</evidence>
<organism evidence="2 3">
    <name type="scientific">Bifidobacterium breve MCC 1128</name>
    <dbReference type="NCBI Taxonomy" id="1365965"/>
    <lineage>
        <taxon>Bacteria</taxon>
        <taxon>Bacillati</taxon>
        <taxon>Actinomycetota</taxon>
        <taxon>Actinomycetes</taxon>
        <taxon>Bifidobacteriales</taxon>
        <taxon>Bifidobacteriaceae</taxon>
        <taxon>Bifidobacterium</taxon>
    </lineage>
</organism>
<comment type="caution">
    <text evidence="2">The sequence shown here is derived from an EMBL/GenBank/DDBJ whole genome shotgun (WGS) entry which is preliminary data.</text>
</comment>
<dbReference type="EMBL" id="AVQD01000012">
    <property type="protein sequence ID" value="KOA39939.1"/>
    <property type="molecule type" value="Genomic_DNA"/>
</dbReference>
<protein>
    <submittedName>
        <fullName evidence="2">Peptidase M23</fullName>
    </submittedName>
</protein>
<dbReference type="CDD" id="cd12797">
    <property type="entry name" value="M23_peptidase"/>
    <property type="match status" value="1"/>
</dbReference>
<accession>A0A0L7AXH8</accession>
<evidence type="ECO:0000313" key="2">
    <source>
        <dbReference type="EMBL" id="KOA39939.1"/>
    </source>
</evidence>
<dbReference type="Proteomes" id="UP000037193">
    <property type="component" value="Unassembled WGS sequence"/>
</dbReference>
<name>A0A0L7AXH8_BIFBR</name>
<dbReference type="AlphaFoldDB" id="A0A0L7AXH8"/>
<sequence>MRAYHANKRREAARKASIWRRREHRKAQEQKRAMCAVALILGLLLPLGLGIAMPNGNAGHAYATQPQSDRQCEALCGWPVLDPRIEREFEKPAKRWLSGHRGIDLTAQAGTVIVAPQAGIIRFAGKVAEKDVVSMRHSNGVISTFEPATTTLTVGAAVTQGQFIGTVGGASDHCTGQCLHWGLKRGEDDYLDPQRYAGNQKIVLKPL</sequence>
<dbReference type="SUPFAM" id="SSF51261">
    <property type="entry name" value="Duplicated hybrid motif"/>
    <property type="match status" value="1"/>
</dbReference>
<dbReference type="PATRIC" id="fig|1365965.3.peg.1562"/>
<evidence type="ECO:0000313" key="3">
    <source>
        <dbReference type="Proteomes" id="UP000037193"/>
    </source>
</evidence>
<proteinExistence type="predicted"/>
<dbReference type="RefSeq" id="WP_025301278.1">
    <property type="nucleotide sequence ID" value="NZ_AVQD01000012.1"/>
</dbReference>
<dbReference type="InterPro" id="IPR050570">
    <property type="entry name" value="Cell_wall_metabolism_enzyme"/>
</dbReference>
<dbReference type="PANTHER" id="PTHR21666">
    <property type="entry name" value="PEPTIDASE-RELATED"/>
    <property type="match status" value="1"/>
</dbReference>
<feature type="domain" description="M23ase beta-sheet core" evidence="1">
    <location>
        <begin position="99"/>
        <end position="192"/>
    </location>
</feature>
<dbReference type="Pfam" id="PF01551">
    <property type="entry name" value="Peptidase_M23"/>
    <property type="match status" value="1"/>
</dbReference>
<gene>
    <name evidence="2" type="ORF">BBM1128_07775</name>
</gene>